<dbReference type="InterPro" id="IPR004794">
    <property type="entry name" value="Eubact_RibD"/>
</dbReference>
<comment type="pathway">
    <text evidence="2 14">Cofactor biosynthesis; riboflavin biosynthesis; 5-amino-6-(D-ribitylamino)uracil from GTP: step 2/4.</text>
</comment>
<evidence type="ECO:0000313" key="19">
    <source>
        <dbReference type="EMBL" id="SDS25001.1"/>
    </source>
</evidence>
<proteinExistence type="inferred from homology"/>
<evidence type="ECO:0000256" key="2">
    <source>
        <dbReference type="ARBA" id="ARBA00004882"/>
    </source>
</evidence>
<dbReference type="SUPFAM" id="SSF53927">
    <property type="entry name" value="Cytidine deaminase-like"/>
    <property type="match status" value="1"/>
</dbReference>
<comment type="similarity">
    <text evidence="4 14">In the N-terminal section; belongs to the cytidine and deoxycytidylate deaminase family.</text>
</comment>
<sequence length="341" mass="34726">MGSRAHIEDVLRRAFALAANGPARGLNPQVGCVLLADDGTVLAEGWHRGAGTAHAEVAALAELPAGAARGATAVVTLEPCNHQGRTGPCAEALIEAGVARVIYSVDDPGDSSSGGAARLRAAGIDVEGGVLRAEGEALLGDWLQAARLGRPVVTVKWASSLDGRAAAADGSSQWITGSAARLDVHRRRAAADAIAVGTGTVLADDPSLTARDADGGLLPSQPVPIVFGRRETPADAALRRHPHEPVFADGSDLPAQLADLHGRGIRSLFVEGGPTLASAFIAAGLADELLVYLAPVLLGGPKLALGELGIASIDEALRLELASVEQLGDDILVVARPVKGH</sequence>
<dbReference type="PANTHER" id="PTHR38011">
    <property type="entry name" value="DIHYDROFOLATE REDUCTASE FAMILY PROTEIN (AFU_ORTHOLOGUE AFUA_8G06820)"/>
    <property type="match status" value="1"/>
</dbReference>
<evidence type="ECO:0000256" key="17">
    <source>
        <dbReference type="PIRSR" id="PIRSR006769-3"/>
    </source>
</evidence>
<dbReference type="PANTHER" id="PTHR38011:SF7">
    <property type="entry name" value="2,5-DIAMINO-6-RIBOSYLAMINO-4(3H)-PYRIMIDINONE 5'-PHOSPHATE REDUCTASE"/>
    <property type="match status" value="1"/>
</dbReference>
<feature type="domain" description="CMP/dCMP-type deaminase" evidence="18">
    <location>
        <begin position="5"/>
        <end position="127"/>
    </location>
</feature>
<evidence type="ECO:0000256" key="7">
    <source>
        <dbReference type="ARBA" id="ARBA00022723"/>
    </source>
</evidence>
<dbReference type="InterPro" id="IPR024072">
    <property type="entry name" value="DHFR-like_dom_sf"/>
</dbReference>
<keyword evidence="9 14" id="KW-0521">NADP</keyword>
<dbReference type="EC" id="3.5.4.26" evidence="14"/>
<keyword evidence="7 14" id="KW-0479">Metal-binding</keyword>
<dbReference type="PROSITE" id="PS00903">
    <property type="entry name" value="CYT_DCMP_DEAMINASES_1"/>
    <property type="match status" value="1"/>
</dbReference>
<evidence type="ECO:0000259" key="18">
    <source>
        <dbReference type="PROSITE" id="PS51747"/>
    </source>
</evidence>
<dbReference type="NCBIfam" id="TIGR00326">
    <property type="entry name" value="eubact_ribD"/>
    <property type="match status" value="1"/>
</dbReference>
<comment type="catalytic activity">
    <reaction evidence="13 14">
        <text>2,5-diamino-6-hydroxy-4-(5-phosphoribosylamino)-pyrimidine + H2O + H(+) = 5-amino-6-(5-phospho-D-ribosylamino)uracil + NH4(+)</text>
        <dbReference type="Rhea" id="RHEA:21868"/>
        <dbReference type="ChEBI" id="CHEBI:15377"/>
        <dbReference type="ChEBI" id="CHEBI:15378"/>
        <dbReference type="ChEBI" id="CHEBI:28938"/>
        <dbReference type="ChEBI" id="CHEBI:58453"/>
        <dbReference type="ChEBI" id="CHEBI:58614"/>
        <dbReference type="EC" id="3.5.4.26"/>
    </reaction>
</comment>
<evidence type="ECO:0000313" key="20">
    <source>
        <dbReference type="Proteomes" id="UP000181956"/>
    </source>
</evidence>
<dbReference type="AlphaFoldDB" id="A0A1H1QNE5"/>
<evidence type="ECO:0000256" key="1">
    <source>
        <dbReference type="ARBA" id="ARBA00002151"/>
    </source>
</evidence>
<feature type="binding site" evidence="16">
    <location>
        <position position="188"/>
    </location>
    <ligand>
        <name>substrate</name>
    </ligand>
</feature>
<gene>
    <name evidence="19" type="ORF">SAMN04489834_1135</name>
</gene>
<keyword evidence="11" id="KW-0511">Multifunctional enzyme</keyword>
<dbReference type="Proteomes" id="UP000181956">
    <property type="component" value="Chromosome I"/>
</dbReference>
<dbReference type="PROSITE" id="PS51747">
    <property type="entry name" value="CYT_DCMP_DEAMINASES_2"/>
    <property type="match status" value="1"/>
</dbReference>
<dbReference type="Gene3D" id="3.40.430.10">
    <property type="entry name" value="Dihydrofolate Reductase, subunit A"/>
    <property type="match status" value="2"/>
</dbReference>
<dbReference type="Pfam" id="PF01872">
    <property type="entry name" value="RibD_C"/>
    <property type="match status" value="1"/>
</dbReference>
<dbReference type="EC" id="1.1.1.193" evidence="14"/>
<dbReference type="OrthoDB" id="9800865at2"/>
<dbReference type="GO" id="GO:0008835">
    <property type="term" value="F:diaminohydroxyphosphoribosylaminopyrimidine deaminase activity"/>
    <property type="evidence" value="ECO:0007669"/>
    <property type="project" value="UniProtKB-EC"/>
</dbReference>
<feature type="binding site" evidence="16">
    <location>
        <position position="211"/>
    </location>
    <ligand>
        <name>substrate</name>
    </ligand>
</feature>
<dbReference type="GO" id="GO:0009231">
    <property type="term" value="P:riboflavin biosynthetic process"/>
    <property type="evidence" value="ECO:0007669"/>
    <property type="project" value="UniProtKB-UniPathway"/>
</dbReference>
<keyword evidence="6 14" id="KW-0686">Riboflavin biosynthesis</keyword>
<feature type="binding site" evidence="16">
    <location>
        <position position="204"/>
    </location>
    <ligand>
        <name>NADP(+)</name>
        <dbReference type="ChEBI" id="CHEBI:58349"/>
    </ligand>
</feature>
<evidence type="ECO:0000256" key="13">
    <source>
        <dbReference type="ARBA" id="ARBA00049886"/>
    </source>
</evidence>
<evidence type="ECO:0000256" key="16">
    <source>
        <dbReference type="PIRSR" id="PIRSR006769-2"/>
    </source>
</evidence>
<dbReference type="PIRSF" id="PIRSF006769">
    <property type="entry name" value="RibD"/>
    <property type="match status" value="1"/>
</dbReference>
<evidence type="ECO:0000256" key="4">
    <source>
        <dbReference type="ARBA" id="ARBA00005259"/>
    </source>
</evidence>
<dbReference type="Gene3D" id="3.40.140.10">
    <property type="entry name" value="Cytidine Deaminase, domain 2"/>
    <property type="match status" value="1"/>
</dbReference>
<feature type="binding site" evidence="16">
    <location>
        <position position="208"/>
    </location>
    <ligand>
        <name>substrate</name>
    </ligand>
</feature>
<comment type="pathway">
    <text evidence="3 14">Cofactor biosynthesis; riboflavin biosynthesis; 5-amino-6-(D-ribitylamino)uracil from GTP: step 3/4.</text>
</comment>
<comment type="cofactor">
    <cofactor evidence="14 17">
        <name>Zn(2+)</name>
        <dbReference type="ChEBI" id="CHEBI:29105"/>
    </cofactor>
    <text evidence="14 17">Binds 1 zinc ion.</text>
</comment>
<comment type="similarity">
    <text evidence="5 14">In the C-terminal section; belongs to the HTP reductase family.</text>
</comment>
<feature type="binding site" evidence="16">
    <location>
        <position position="271"/>
    </location>
    <ligand>
        <name>substrate</name>
    </ligand>
</feature>
<protein>
    <recommendedName>
        <fullName evidence="14">Riboflavin biosynthesis protein RibD</fullName>
    </recommendedName>
    <domain>
        <recommendedName>
            <fullName evidence="14">Diaminohydroxyphosphoribosylaminopyrimidine deaminase</fullName>
            <shortName evidence="14">DRAP deaminase</shortName>
            <ecNumber evidence="14">3.5.4.26</ecNumber>
        </recommendedName>
        <alternativeName>
            <fullName evidence="14">Riboflavin-specific deaminase</fullName>
        </alternativeName>
    </domain>
    <domain>
        <recommendedName>
            <fullName evidence="14">5-amino-6-(5-phosphoribosylamino)uracil reductase</fullName>
            <ecNumber evidence="14">1.1.1.193</ecNumber>
        </recommendedName>
        <alternativeName>
            <fullName evidence="14">HTP reductase</fullName>
        </alternativeName>
    </domain>
</protein>
<reference evidence="20" key="1">
    <citation type="submission" date="2016-10" db="EMBL/GenBank/DDBJ databases">
        <authorList>
            <person name="Varghese N."/>
            <person name="Submissions S."/>
        </authorList>
    </citation>
    <scope>NUCLEOTIDE SEQUENCE [LARGE SCALE GENOMIC DNA]</scope>
    <source>
        <strain evidence="20">DSM 21772</strain>
    </source>
</reference>
<dbReference type="Pfam" id="PF00383">
    <property type="entry name" value="dCMP_cyt_deam_1"/>
    <property type="match status" value="1"/>
</dbReference>
<dbReference type="InterPro" id="IPR002125">
    <property type="entry name" value="CMP_dCMP_dom"/>
</dbReference>
<evidence type="ECO:0000256" key="9">
    <source>
        <dbReference type="ARBA" id="ARBA00022857"/>
    </source>
</evidence>
<feature type="active site" description="Proton donor" evidence="15">
    <location>
        <position position="56"/>
    </location>
</feature>
<feature type="binding site" evidence="17">
    <location>
        <position position="54"/>
    </location>
    <ligand>
        <name>Zn(2+)</name>
        <dbReference type="ChEBI" id="CHEBI:29105"/>
        <note>catalytic</note>
    </ligand>
</feature>
<name>A0A1H1QNE5_9MICO</name>
<dbReference type="GO" id="GO:0008703">
    <property type="term" value="F:5-amino-6-(5-phosphoribosylamino)uracil reductase activity"/>
    <property type="evidence" value="ECO:0007669"/>
    <property type="project" value="UniProtKB-EC"/>
</dbReference>
<evidence type="ECO:0000256" key="14">
    <source>
        <dbReference type="PIRNR" id="PIRNR006769"/>
    </source>
</evidence>
<evidence type="ECO:0000256" key="5">
    <source>
        <dbReference type="ARBA" id="ARBA00007417"/>
    </source>
</evidence>
<comment type="function">
    <text evidence="1 14">Converts 2,5-diamino-6-(ribosylamino)-4(3h)-pyrimidinone 5'-phosphate into 5-amino-6-(ribosylamino)-2,4(1h,3h)-pyrimidinedione 5'-phosphate.</text>
</comment>
<comment type="catalytic activity">
    <reaction evidence="12 14">
        <text>5-amino-6-(5-phospho-D-ribitylamino)uracil + NADP(+) = 5-amino-6-(5-phospho-D-ribosylamino)uracil + NADPH + H(+)</text>
        <dbReference type="Rhea" id="RHEA:17845"/>
        <dbReference type="ChEBI" id="CHEBI:15378"/>
        <dbReference type="ChEBI" id="CHEBI:57783"/>
        <dbReference type="ChEBI" id="CHEBI:58349"/>
        <dbReference type="ChEBI" id="CHEBI:58421"/>
        <dbReference type="ChEBI" id="CHEBI:58453"/>
        <dbReference type="EC" id="1.1.1.193"/>
    </reaction>
</comment>
<evidence type="ECO:0000256" key="11">
    <source>
        <dbReference type="ARBA" id="ARBA00023268"/>
    </source>
</evidence>
<organism evidence="19 20">
    <name type="scientific">Microterricola viridarii</name>
    <dbReference type="NCBI Taxonomy" id="412690"/>
    <lineage>
        <taxon>Bacteria</taxon>
        <taxon>Bacillati</taxon>
        <taxon>Actinomycetota</taxon>
        <taxon>Actinomycetes</taxon>
        <taxon>Micrococcales</taxon>
        <taxon>Microbacteriaceae</taxon>
        <taxon>Microterricola</taxon>
    </lineage>
</organism>
<evidence type="ECO:0000256" key="10">
    <source>
        <dbReference type="ARBA" id="ARBA00023002"/>
    </source>
</evidence>
<dbReference type="STRING" id="412690.SAMN04489834_1135"/>
<dbReference type="InterPro" id="IPR016192">
    <property type="entry name" value="APOBEC/CMP_deaminase_Zn-bd"/>
</dbReference>
<evidence type="ECO:0000256" key="3">
    <source>
        <dbReference type="ARBA" id="ARBA00004910"/>
    </source>
</evidence>
<evidence type="ECO:0000256" key="15">
    <source>
        <dbReference type="PIRSR" id="PIRSR006769-1"/>
    </source>
</evidence>
<dbReference type="InterPro" id="IPR050765">
    <property type="entry name" value="Riboflavin_Biosynth_HTPR"/>
</dbReference>
<feature type="binding site" evidence="16">
    <location>
        <begin position="273"/>
        <end position="279"/>
    </location>
    <ligand>
        <name>NADP(+)</name>
        <dbReference type="ChEBI" id="CHEBI:58349"/>
    </ligand>
</feature>
<feature type="binding site" evidence="17">
    <location>
        <position position="89"/>
    </location>
    <ligand>
        <name>Zn(2+)</name>
        <dbReference type="ChEBI" id="CHEBI:29105"/>
        <note>catalytic</note>
    </ligand>
</feature>
<accession>A0A1H1QNE5</accession>
<evidence type="ECO:0000256" key="12">
    <source>
        <dbReference type="ARBA" id="ARBA00049861"/>
    </source>
</evidence>
<keyword evidence="14" id="KW-0378">Hydrolase</keyword>
<evidence type="ECO:0000256" key="8">
    <source>
        <dbReference type="ARBA" id="ARBA00022833"/>
    </source>
</evidence>
<dbReference type="RefSeq" id="WP_083363176.1">
    <property type="nucleotide sequence ID" value="NZ_LT629742.1"/>
</dbReference>
<feature type="binding site" evidence="16">
    <location>
        <position position="174"/>
    </location>
    <ligand>
        <name>NADP(+)</name>
        <dbReference type="ChEBI" id="CHEBI:58349"/>
    </ligand>
</feature>
<keyword evidence="8 14" id="KW-0862">Zinc</keyword>
<dbReference type="GO" id="GO:0008270">
    <property type="term" value="F:zinc ion binding"/>
    <property type="evidence" value="ECO:0007669"/>
    <property type="project" value="InterPro"/>
</dbReference>
<dbReference type="UniPathway" id="UPA00275">
    <property type="reaction ID" value="UER00401"/>
</dbReference>
<feature type="binding site" evidence="16">
    <location>
        <position position="200"/>
    </location>
    <ligand>
        <name>NADP(+)</name>
        <dbReference type="ChEBI" id="CHEBI:58349"/>
    </ligand>
</feature>
<dbReference type="EMBL" id="LT629742">
    <property type="protein sequence ID" value="SDS25001.1"/>
    <property type="molecule type" value="Genomic_DNA"/>
</dbReference>
<feature type="binding site" evidence="17">
    <location>
        <position position="80"/>
    </location>
    <ligand>
        <name>Zn(2+)</name>
        <dbReference type="ChEBI" id="CHEBI:29105"/>
        <note>catalytic</note>
    </ligand>
</feature>
<feature type="binding site" evidence="16">
    <location>
        <position position="172"/>
    </location>
    <ligand>
        <name>substrate</name>
    </ligand>
</feature>
<keyword evidence="10 14" id="KW-0560">Oxidoreductase</keyword>
<keyword evidence="20" id="KW-1185">Reference proteome</keyword>
<dbReference type="InterPro" id="IPR002734">
    <property type="entry name" value="RibDG_C"/>
</dbReference>
<feature type="binding site" evidence="16">
    <location>
        <position position="158"/>
    </location>
    <ligand>
        <name>NADP(+)</name>
        <dbReference type="ChEBI" id="CHEBI:58349"/>
    </ligand>
</feature>
<dbReference type="SUPFAM" id="SSF53597">
    <property type="entry name" value="Dihydrofolate reductase-like"/>
    <property type="match status" value="1"/>
</dbReference>
<dbReference type="CDD" id="cd01284">
    <property type="entry name" value="Riboflavin_deaminase-reductase"/>
    <property type="match status" value="1"/>
</dbReference>
<evidence type="ECO:0000256" key="6">
    <source>
        <dbReference type="ARBA" id="ARBA00022619"/>
    </source>
</evidence>
<dbReference type="InterPro" id="IPR016193">
    <property type="entry name" value="Cytidine_deaminase-like"/>
</dbReference>